<sequence length="96" mass="11188">MKRNNTEKLGDVIMQLLRQEGLETPLNQYRLIDSWKDVVGPVIFRHTTNIYIKNQTLYVQLSSSVIRQELQMGREILIRNLNSRVGAQVITNIIFC</sequence>
<reference evidence="1" key="1">
    <citation type="journal article" date="2021" name="PeerJ">
        <title>Extensive microbial diversity within the chicken gut microbiome revealed by metagenomics and culture.</title>
        <authorList>
            <person name="Gilroy R."/>
            <person name="Ravi A."/>
            <person name="Getino M."/>
            <person name="Pursley I."/>
            <person name="Horton D.L."/>
            <person name="Alikhan N.F."/>
            <person name="Baker D."/>
            <person name="Gharbi K."/>
            <person name="Hall N."/>
            <person name="Watson M."/>
            <person name="Adriaenssens E.M."/>
            <person name="Foster-Nyarko E."/>
            <person name="Jarju S."/>
            <person name="Secka A."/>
            <person name="Antonio M."/>
            <person name="Oren A."/>
            <person name="Chaudhuri R.R."/>
            <person name="La Ragione R."/>
            <person name="Hildebrand F."/>
            <person name="Pallen M.J."/>
        </authorList>
    </citation>
    <scope>NUCLEOTIDE SEQUENCE</scope>
    <source>
        <strain evidence="1">G4-2901</strain>
    </source>
</reference>
<dbReference type="Pfam" id="PF05258">
    <property type="entry name" value="DciA"/>
    <property type="match status" value="1"/>
</dbReference>
<reference evidence="1" key="2">
    <citation type="submission" date="2021-04" db="EMBL/GenBank/DDBJ databases">
        <authorList>
            <person name="Gilroy R."/>
        </authorList>
    </citation>
    <scope>NUCLEOTIDE SEQUENCE</scope>
    <source>
        <strain evidence="1">G4-2901</strain>
    </source>
</reference>
<dbReference type="Proteomes" id="UP000783796">
    <property type="component" value="Unassembled WGS sequence"/>
</dbReference>
<dbReference type="EMBL" id="JAHLFW010000070">
    <property type="protein sequence ID" value="MBU3838253.1"/>
    <property type="molecule type" value="Genomic_DNA"/>
</dbReference>
<dbReference type="PANTHER" id="PTHR36456:SF1">
    <property type="entry name" value="UPF0232 PROTEIN SCO3875"/>
    <property type="match status" value="1"/>
</dbReference>
<dbReference type="PANTHER" id="PTHR36456">
    <property type="entry name" value="UPF0232 PROTEIN SCO3875"/>
    <property type="match status" value="1"/>
</dbReference>
<dbReference type="AlphaFoldDB" id="A0A948TBT3"/>
<evidence type="ECO:0000313" key="2">
    <source>
        <dbReference type="Proteomes" id="UP000783796"/>
    </source>
</evidence>
<evidence type="ECO:0000313" key="1">
    <source>
        <dbReference type="EMBL" id="MBU3838253.1"/>
    </source>
</evidence>
<gene>
    <name evidence="1" type="ORF">H9777_08070</name>
</gene>
<dbReference type="InterPro" id="IPR007922">
    <property type="entry name" value="DciA-like"/>
</dbReference>
<comment type="caution">
    <text evidence="1">The sequence shown here is derived from an EMBL/GenBank/DDBJ whole genome shotgun (WGS) entry which is preliminary data.</text>
</comment>
<accession>A0A948TBT3</accession>
<protein>
    <submittedName>
        <fullName evidence="1">DUF721 domain-containing protein</fullName>
    </submittedName>
</protein>
<proteinExistence type="predicted"/>
<name>A0A948TBT3_9BACT</name>
<organism evidence="1 2">
    <name type="scientific">Candidatus Phocaeicola faecigallinarum</name>
    <dbReference type="NCBI Taxonomy" id="2838732"/>
    <lineage>
        <taxon>Bacteria</taxon>
        <taxon>Pseudomonadati</taxon>
        <taxon>Bacteroidota</taxon>
        <taxon>Bacteroidia</taxon>
        <taxon>Bacteroidales</taxon>
        <taxon>Bacteroidaceae</taxon>
        <taxon>Phocaeicola</taxon>
    </lineage>
</organism>